<reference evidence="1" key="2">
    <citation type="journal article" date="2015" name="Fish Shellfish Immunol.">
        <title>Early steps in the European eel (Anguilla anguilla)-Vibrio vulnificus interaction in the gills: Role of the RtxA13 toxin.</title>
        <authorList>
            <person name="Callol A."/>
            <person name="Pajuelo D."/>
            <person name="Ebbesson L."/>
            <person name="Teles M."/>
            <person name="MacKenzie S."/>
            <person name="Amaro C."/>
        </authorList>
    </citation>
    <scope>NUCLEOTIDE SEQUENCE</scope>
</reference>
<reference evidence="1" key="1">
    <citation type="submission" date="2014-11" db="EMBL/GenBank/DDBJ databases">
        <authorList>
            <person name="Amaro Gonzalez C."/>
        </authorList>
    </citation>
    <scope>NUCLEOTIDE SEQUENCE</scope>
</reference>
<sequence>MSFQRRGPSQNFLKLNIAEHKESIRNRVDFSGRPVVIESALRCAAAE</sequence>
<dbReference type="AlphaFoldDB" id="A0A0E9S115"/>
<evidence type="ECO:0000313" key="1">
    <source>
        <dbReference type="EMBL" id="JAH35134.1"/>
    </source>
</evidence>
<name>A0A0E9S115_ANGAN</name>
<accession>A0A0E9S115</accession>
<organism evidence="1">
    <name type="scientific">Anguilla anguilla</name>
    <name type="common">European freshwater eel</name>
    <name type="synonym">Muraena anguilla</name>
    <dbReference type="NCBI Taxonomy" id="7936"/>
    <lineage>
        <taxon>Eukaryota</taxon>
        <taxon>Metazoa</taxon>
        <taxon>Chordata</taxon>
        <taxon>Craniata</taxon>
        <taxon>Vertebrata</taxon>
        <taxon>Euteleostomi</taxon>
        <taxon>Actinopterygii</taxon>
        <taxon>Neopterygii</taxon>
        <taxon>Teleostei</taxon>
        <taxon>Anguilliformes</taxon>
        <taxon>Anguillidae</taxon>
        <taxon>Anguilla</taxon>
    </lineage>
</organism>
<proteinExistence type="predicted"/>
<protein>
    <submittedName>
        <fullName evidence="1">Uncharacterized protein</fullName>
    </submittedName>
</protein>
<dbReference type="EMBL" id="GBXM01073443">
    <property type="protein sequence ID" value="JAH35134.1"/>
    <property type="molecule type" value="Transcribed_RNA"/>
</dbReference>